<proteinExistence type="predicted"/>
<dbReference type="GeneID" id="19334605"/>
<accession>M2Z3E0</accession>
<dbReference type="AlphaFoldDB" id="M2Z3E0"/>
<evidence type="ECO:0000256" key="1">
    <source>
        <dbReference type="SAM" id="SignalP"/>
    </source>
</evidence>
<evidence type="ECO:0000313" key="2">
    <source>
        <dbReference type="EMBL" id="EME84345.1"/>
    </source>
</evidence>
<keyword evidence="3" id="KW-1185">Reference proteome</keyword>
<feature type="signal peptide" evidence="1">
    <location>
        <begin position="1"/>
        <end position="20"/>
    </location>
</feature>
<dbReference type="HOGENOM" id="CLU_2980125_0_0_1"/>
<dbReference type="KEGG" id="pfj:MYCFIDRAFT_182322"/>
<dbReference type="Proteomes" id="UP000016932">
    <property type="component" value="Unassembled WGS sequence"/>
</dbReference>
<reference evidence="2 3" key="1">
    <citation type="journal article" date="2012" name="PLoS Pathog.">
        <title>Diverse lifestyles and strategies of plant pathogenesis encoded in the genomes of eighteen Dothideomycetes fungi.</title>
        <authorList>
            <person name="Ohm R.A."/>
            <person name="Feau N."/>
            <person name="Henrissat B."/>
            <person name="Schoch C.L."/>
            <person name="Horwitz B.A."/>
            <person name="Barry K.W."/>
            <person name="Condon B.J."/>
            <person name="Copeland A.C."/>
            <person name="Dhillon B."/>
            <person name="Glaser F."/>
            <person name="Hesse C.N."/>
            <person name="Kosti I."/>
            <person name="LaButti K."/>
            <person name="Lindquist E.A."/>
            <person name="Lucas S."/>
            <person name="Salamov A.A."/>
            <person name="Bradshaw R.E."/>
            <person name="Ciuffetti L."/>
            <person name="Hamelin R.C."/>
            <person name="Kema G.H.J."/>
            <person name="Lawrence C."/>
            <person name="Scott J.A."/>
            <person name="Spatafora J.W."/>
            <person name="Turgeon B.G."/>
            <person name="de Wit P.J.G.M."/>
            <person name="Zhong S."/>
            <person name="Goodwin S.B."/>
            <person name="Grigoriev I.V."/>
        </authorList>
    </citation>
    <scope>NUCLEOTIDE SEQUENCE [LARGE SCALE GENOMIC DNA]</scope>
    <source>
        <strain evidence="2 3">CIRAD86</strain>
    </source>
</reference>
<dbReference type="VEuPathDB" id="FungiDB:MYCFIDRAFT_182322"/>
<dbReference type="EMBL" id="KB446557">
    <property type="protein sequence ID" value="EME84345.1"/>
    <property type="molecule type" value="Genomic_DNA"/>
</dbReference>
<dbReference type="RefSeq" id="XP_007924969.1">
    <property type="nucleotide sequence ID" value="XM_007926778.1"/>
</dbReference>
<evidence type="ECO:0000313" key="3">
    <source>
        <dbReference type="Proteomes" id="UP000016932"/>
    </source>
</evidence>
<organism evidence="2 3">
    <name type="scientific">Pseudocercospora fijiensis (strain CIRAD86)</name>
    <name type="common">Black leaf streak disease fungus</name>
    <name type="synonym">Mycosphaerella fijiensis</name>
    <dbReference type="NCBI Taxonomy" id="383855"/>
    <lineage>
        <taxon>Eukaryota</taxon>
        <taxon>Fungi</taxon>
        <taxon>Dikarya</taxon>
        <taxon>Ascomycota</taxon>
        <taxon>Pezizomycotina</taxon>
        <taxon>Dothideomycetes</taxon>
        <taxon>Dothideomycetidae</taxon>
        <taxon>Mycosphaerellales</taxon>
        <taxon>Mycosphaerellaceae</taxon>
        <taxon>Pseudocercospora</taxon>
    </lineage>
</organism>
<protein>
    <submittedName>
        <fullName evidence="2">Uncharacterized protein</fullName>
    </submittedName>
</protein>
<feature type="chain" id="PRO_5004030341" evidence="1">
    <location>
        <begin position="21"/>
        <end position="58"/>
    </location>
</feature>
<keyword evidence="1" id="KW-0732">Signal</keyword>
<sequence length="58" mass="5727">MQFTKIIAVVVSLAAGSAVAMPVPQLPGLSGGADSLLSPLSGLTSALPLKGLVPVKKE</sequence>
<name>M2Z3E0_PSEFD</name>
<gene>
    <name evidence="2" type="ORF">MYCFIDRAFT_182322</name>
</gene>